<protein>
    <submittedName>
        <fullName evidence="2">D-inositol-3-phosphate glycosyltransferase</fullName>
        <ecNumber evidence="2">2.4.1.250</ecNumber>
    </submittedName>
</protein>
<dbReference type="AlphaFoldDB" id="A0A916NGF4"/>
<dbReference type="PANTHER" id="PTHR45947">
    <property type="entry name" value="SULFOQUINOVOSYL TRANSFERASE SQD2"/>
    <property type="match status" value="1"/>
</dbReference>
<dbReference type="RefSeq" id="WP_258541238.1">
    <property type="nucleotide sequence ID" value="NZ_OU015584.1"/>
</dbReference>
<sequence length="414" mass="47008">MGSIFIKVREFPTKSETFVLGQMEVITQLGYDLRVLVNKKNELSVSSNPELVKKLDVMNRVTVLPIDSSSRFLKRGWLILKGLLKLPPLRSLKLLSTRRYGEAAIRGRYLLEYLSLRKKISGQVVHVQFGDNVGSLDKYKELNLVDFKLIVTFHGYDAHFTDDNFEMKRMEYKRLFEVGDFFTCNTSFLASKLIALGCPEKKLRIMPVPPNAMMFLQGYVKRELGDVLNLVSVGRLIELKGHGYGLMVVKELLDKGVKVKYTIVGEGDQLDELQKLVSELSIESNVTFLGALAQQEIKELLDRMDIFLMPSVTDRHGRQEAQGVVVLEAQACGIPVIAFSSGGLSDVVQHGETGFLVEERNVLSMTEAVLQLFNNSALYKIMSEQARSYVIKYFSQEKSIERWNEVYKKLLSER</sequence>
<accession>A0A916NGF4</accession>
<reference evidence="2" key="1">
    <citation type="submission" date="2021-04" db="EMBL/GenBank/DDBJ databases">
        <authorList>
            <person name="Rodrigo-Torres L."/>
            <person name="Arahal R. D."/>
            <person name="Lucena T."/>
        </authorList>
    </citation>
    <scope>NUCLEOTIDE SEQUENCE</scope>
    <source>
        <strain evidence="2">AS29M-1</strain>
    </source>
</reference>
<keyword evidence="3" id="KW-1185">Reference proteome</keyword>
<dbReference type="Gene3D" id="3.40.50.2000">
    <property type="entry name" value="Glycogen Phosphorylase B"/>
    <property type="match status" value="2"/>
</dbReference>
<proteinExistence type="predicted"/>
<evidence type="ECO:0000259" key="1">
    <source>
        <dbReference type="Pfam" id="PF00534"/>
    </source>
</evidence>
<gene>
    <name evidence="2" type="primary">mshA_5</name>
    <name evidence="2" type="ORF">CRYO30217_01019</name>
</gene>
<dbReference type="EMBL" id="OU015584">
    <property type="protein sequence ID" value="CAG5079693.1"/>
    <property type="molecule type" value="Genomic_DNA"/>
</dbReference>
<dbReference type="EC" id="2.4.1.250" evidence="2"/>
<evidence type="ECO:0000313" key="3">
    <source>
        <dbReference type="Proteomes" id="UP000683507"/>
    </source>
</evidence>
<keyword evidence="2" id="KW-0808">Transferase</keyword>
<organism evidence="2 3">
    <name type="scientific">Parvicella tangerina</name>
    <dbReference type="NCBI Taxonomy" id="2829795"/>
    <lineage>
        <taxon>Bacteria</taxon>
        <taxon>Pseudomonadati</taxon>
        <taxon>Bacteroidota</taxon>
        <taxon>Flavobacteriia</taxon>
        <taxon>Flavobacteriales</taxon>
        <taxon>Parvicellaceae</taxon>
        <taxon>Parvicella</taxon>
    </lineage>
</organism>
<feature type="domain" description="Glycosyl transferase family 1" evidence="1">
    <location>
        <begin position="230"/>
        <end position="388"/>
    </location>
</feature>
<dbReference type="Pfam" id="PF00534">
    <property type="entry name" value="Glycos_transf_1"/>
    <property type="match status" value="1"/>
</dbReference>
<dbReference type="Proteomes" id="UP000683507">
    <property type="component" value="Chromosome"/>
</dbReference>
<keyword evidence="2" id="KW-0328">Glycosyltransferase</keyword>
<dbReference type="InterPro" id="IPR001296">
    <property type="entry name" value="Glyco_trans_1"/>
</dbReference>
<dbReference type="SUPFAM" id="SSF53756">
    <property type="entry name" value="UDP-Glycosyltransferase/glycogen phosphorylase"/>
    <property type="match status" value="1"/>
</dbReference>
<name>A0A916NGF4_9FLAO</name>
<dbReference type="KEGG" id="ptan:CRYO30217_01019"/>
<evidence type="ECO:0000313" key="2">
    <source>
        <dbReference type="EMBL" id="CAG5079693.1"/>
    </source>
</evidence>
<dbReference type="PANTHER" id="PTHR45947:SF3">
    <property type="entry name" value="SULFOQUINOVOSYL TRANSFERASE SQD2"/>
    <property type="match status" value="1"/>
</dbReference>
<dbReference type="GO" id="GO:0102710">
    <property type="term" value="F:D-inositol-3-phosphate glycosyltransferase activity"/>
    <property type="evidence" value="ECO:0007669"/>
    <property type="project" value="UniProtKB-EC"/>
</dbReference>
<dbReference type="InterPro" id="IPR050194">
    <property type="entry name" value="Glycosyltransferase_grp1"/>
</dbReference>